<keyword evidence="3" id="KW-1185">Reference proteome</keyword>
<evidence type="ECO:0000313" key="2">
    <source>
        <dbReference type="EMBL" id="MDT0553759.1"/>
    </source>
</evidence>
<proteinExistence type="predicted"/>
<dbReference type="CDD" id="cd12797">
    <property type="entry name" value="M23_peptidase"/>
    <property type="match status" value="1"/>
</dbReference>
<dbReference type="EC" id="3.4.-.-" evidence="2"/>
<dbReference type="PANTHER" id="PTHR21666">
    <property type="entry name" value="PEPTIDASE-RELATED"/>
    <property type="match status" value="1"/>
</dbReference>
<dbReference type="EMBL" id="JAVRHV010000005">
    <property type="protein sequence ID" value="MDT0553759.1"/>
    <property type="molecule type" value="Genomic_DNA"/>
</dbReference>
<accession>A0ABU2Y6D7</accession>
<comment type="caution">
    <text evidence="2">The sequence shown here is derived from an EMBL/GenBank/DDBJ whole genome shotgun (WGS) entry which is preliminary data.</text>
</comment>
<keyword evidence="2" id="KW-0378">Hydrolase</keyword>
<dbReference type="SUPFAM" id="SSF51261">
    <property type="entry name" value="Duplicated hybrid motif"/>
    <property type="match status" value="1"/>
</dbReference>
<dbReference type="InterPro" id="IPR016047">
    <property type="entry name" value="M23ase_b-sheet_dom"/>
</dbReference>
<dbReference type="GO" id="GO:0016787">
    <property type="term" value="F:hydrolase activity"/>
    <property type="evidence" value="ECO:0007669"/>
    <property type="project" value="UniProtKB-KW"/>
</dbReference>
<name>A0ABU2Y6D7_9FLAO</name>
<dbReference type="RefSeq" id="WP_311593866.1">
    <property type="nucleotide sequence ID" value="NZ_JAVRHV010000005.1"/>
</dbReference>
<dbReference type="Pfam" id="PF01551">
    <property type="entry name" value="Peptidase_M23"/>
    <property type="match status" value="1"/>
</dbReference>
<organism evidence="2 3">
    <name type="scientific">Urechidicola vernalis</name>
    <dbReference type="NCBI Taxonomy" id="3075600"/>
    <lineage>
        <taxon>Bacteria</taxon>
        <taxon>Pseudomonadati</taxon>
        <taxon>Bacteroidota</taxon>
        <taxon>Flavobacteriia</taxon>
        <taxon>Flavobacteriales</taxon>
        <taxon>Flavobacteriaceae</taxon>
        <taxon>Urechidicola</taxon>
    </lineage>
</organism>
<reference evidence="2 3" key="1">
    <citation type="submission" date="2023-09" db="EMBL/GenBank/DDBJ databases">
        <authorList>
            <person name="Rey-Velasco X."/>
        </authorList>
    </citation>
    <scope>NUCLEOTIDE SEQUENCE [LARGE SCALE GENOMIC DNA]</scope>
    <source>
        <strain evidence="2 3">P050</strain>
    </source>
</reference>
<dbReference type="Proteomes" id="UP001252186">
    <property type="component" value="Unassembled WGS sequence"/>
</dbReference>
<evidence type="ECO:0000259" key="1">
    <source>
        <dbReference type="Pfam" id="PF01551"/>
    </source>
</evidence>
<feature type="domain" description="M23ase beta-sheet core" evidence="1">
    <location>
        <begin position="13"/>
        <end position="112"/>
    </location>
</feature>
<sequence length="145" mass="16314">MQGYNGSFSHQNENSLDFSMPIGTEILAIRDGVVVKVVEKNDINCSTIDCIKFNNVILVYHSDGTFAEYVHIKQNGSEVKVGEKVSQGQLIGYSGNVGYSSTPHLHVSVFKHTIKEKITLKTKFKINNGEIVDKLIERKEYSRNY</sequence>
<evidence type="ECO:0000313" key="3">
    <source>
        <dbReference type="Proteomes" id="UP001252186"/>
    </source>
</evidence>
<protein>
    <submittedName>
        <fullName evidence="2">M23 family metallopeptidase</fullName>
        <ecNumber evidence="2">3.4.-.-</ecNumber>
    </submittedName>
</protein>
<dbReference type="InterPro" id="IPR050570">
    <property type="entry name" value="Cell_wall_metabolism_enzyme"/>
</dbReference>
<dbReference type="PANTHER" id="PTHR21666:SF270">
    <property type="entry name" value="MUREIN HYDROLASE ACTIVATOR ENVC"/>
    <property type="match status" value="1"/>
</dbReference>
<dbReference type="InterPro" id="IPR011055">
    <property type="entry name" value="Dup_hybrid_motif"/>
</dbReference>
<gene>
    <name evidence="2" type="ORF">RM519_10920</name>
</gene>
<dbReference type="Gene3D" id="2.70.70.10">
    <property type="entry name" value="Glucose Permease (Domain IIA)"/>
    <property type="match status" value="1"/>
</dbReference>